<evidence type="ECO:0000256" key="5">
    <source>
        <dbReference type="SAM" id="Coils"/>
    </source>
</evidence>
<dbReference type="PANTHER" id="PTHR19960">
    <property type="entry name" value="TEKTIN"/>
    <property type="match status" value="1"/>
</dbReference>
<dbReference type="RefSeq" id="XP_002429992.1">
    <property type="nucleotide sequence ID" value="XM_002429947.1"/>
</dbReference>
<dbReference type="GO" id="GO:0005634">
    <property type="term" value="C:nucleus"/>
    <property type="evidence" value="ECO:0007669"/>
    <property type="project" value="TreeGrafter"/>
</dbReference>
<dbReference type="EMBL" id="DS235802">
    <property type="protein sequence ID" value="EEB17254.1"/>
    <property type="molecule type" value="Genomic_DNA"/>
</dbReference>
<dbReference type="OMA" id="RNLEDTH"/>
<dbReference type="AlphaFoldDB" id="E0VV48"/>
<gene>
    <name evidence="8" type="primary">8230933</name>
    <name evidence="7" type="ORF">Phum_PHUM458670</name>
</gene>
<dbReference type="InParanoid" id="E0VV48"/>
<keyword evidence="3 5" id="KW-0175">Coiled coil</keyword>
<dbReference type="InterPro" id="IPR000435">
    <property type="entry name" value="Tektins"/>
</dbReference>
<name>E0VV48_PEDHC</name>
<sequence>MGCHCNVQEIECTHHAEEPKKKIYPDNVPYLPLPGDKYGNSAPKENPQDQSGPWATGKVSWNPSAGITGVRPIVDRYTITRYSMKDWRKKNQDELDKAFFTTKLKSDVKCTMDSIIEATDKHQSDNFFYLEDRFKEVRDSKDDIETLVKDFREEIVLLTETKIKLKYSLPALKIPESIAGECIDRRTTRIEPDLVKDEVEIELVKELSMVNSVRELYEDLIKNLEKQIKSNKAIKDQLELAWSDKKETCEIETVNIGIKNNTPTIGYHGGAIRFPGTQSTPESWAIYNATLITMAKDELTKSRDLRKTAEENIIEECVRNLRKQADIVHNALLKRIEEMDQCRQMFENELRDVLRQISETESLYDGLLKLQRQLEHNTKVVETRLNNRLKRPRAENCKDVPELELFEEAEHINDYKKRLKQQIYDVDKTVSKLYETRSNLEYVILTKRKSLYVDQQRCLAYRERYPSADTLAGGNA</sequence>
<dbReference type="CTD" id="8230933"/>
<dbReference type="Pfam" id="PF03148">
    <property type="entry name" value="Tektin"/>
    <property type="match status" value="1"/>
</dbReference>
<dbReference type="GeneID" id="8230933"/>
<keyword evidence="4" id="KW-0969">Cilium</keyword>
<evidence type="ECO:0000256" key="4">
    <source>
        <dbReference type="RuleBase" id="RU367040"/>
    </source>
</evidence>
<dbReference type="PANTHER" id="PTHR19960:SF12">
    <property type="entry name" value="TEKTIN-4"/>
    <property type="match status" value="1"/>
</dbReference>
<keyword evidence="4" id="KW-0282">Flagellum</keyword>
<reference evidence="7" key="2">
    <citation type="submission" date="2007-04" db="EMBL/GenBank/DDBJ databases">
        <title>The genome of the human body louse.</title>
        <authorList>
            <consortium name="The Human Body Louse Genome Consortium"/>
            <person name="Kirkness E."/>
            <person name="Walenz B."/>
            <person name="Hass B."/>
            <person name="Bruggner R."/>
            <person name="Strausberg R."/>
        </authorList>
    </citation>
    <scope>NUCLEOTIDE SEQUENCE</scope>
    <source>
        <strain evidence="7">USDA</strain>
    </source>
</reference>
<evidence type="ECO:0000256" key="1">
    <source>
        <dbReference type="ARBA" id="ARBA00007209"/>
    </source>
</evidence>
<dbReference type="Proteomes" id="UP000009046">
    <property type="component" value="Unassembled WGS sequence"/>
</dbReference>
<comment type="subcellular location">
    <subcellularLocation>
        <location evidence="4">Cytoplasm</location>
        <location evidence="4">Cytoskeleton</location>
        <location evidence="4">Cilium axoneme</location>
    </subcellularLocation>
</comment>
<dbReference type="OrthoDB" id="5788000at2759"/>
<evidence type="ECO:0000313" key="7">
    <source>
        <dbReference type="EMBL" id="EEB17254.1"/>
    </source>
</evidence>
<dbReference type="VEuPathDB" id="VectorBase:PHUM458670"/>
<evidence type="ECO:0000256" key="2">
    <source>
        <dbReference type="ARBA" id="ARBA00022490"/>
    </source>
</evidence>
<evidence type="ECO:0000313" key="8">
    <source>
        <dbReference type="EnsemblMetazoa" id="PHUM458670-PA"/>
    </source>
</evidence>
<evidence type="ECO:0000256" key="6">
    <source>
        <dbReference type="SAM" id="MobiDB-lite"/>
    </source>
</evidence>
<accession>E0VV48</accession>
<keyword evidence="9" id="KW-1185">Reference proteome</keyword>
<keyword evidence="4" id="KW-0966">Cell projection</keyword>
<dbReference type="HOGENOM" id="CLU_033588_1_1_1"/>
<dbReference type="eggNOG" id="KOG2685">
    <property type="taxonomic scope" value="Eukaryota"/>
</dbReference>
<dbReference type="GO" id="GO:0060294">
    <property type="term" value="P:cilium movement involved in cell motility"/>
    <property type="evidence" value="ECO:0007669"/>
    <property type="project" value="UniProtKB-UniRule"/>
</dbReference>
<evidence type="ECO:0000256" key="3">
    <source>
        <dbReference type="ARBA" id="ARBA00023054"/>
    </source>
</evidence>
<comment type="similarity">
    <text evidence="1 4">Belongs to the tektin family.</text>
</comment>
<dbReference type="KEGG" id="phu:Phum_PHUM458670"/>
<feature type="region of interest" description="Disordered" evidence="6">
    <location>
        <begin position="34"/>
        <end position="58"/>
    </location>
</feature>
<dbReference type="InterPro" id="IPR048256">
    <property type="entry name" value="Tektin-like"/>
</dbReference>
<protein>
    <recommendedName>
        <fullName evidence="4">Tektin</fullName>
    </recommendedName>
</protein>
<dbReference type="STRING" id="121224.E0VV48"/>
<dbReference type="EnsemblMetazoa" id="PHUM458670-RA">
    <property type="protein sequence ID" value="PHUM458670-PA"/>
    <property type="gene ID" value="PHUM458670"/>
</dbReference>
<reference evidence="7" key="1">
    <citation type="submission" date="2007-04" db="EMBL/GenBank/DDBJ databases">
        <title>Annotation of Pediculus humanus corporis strain USDA.</title>
        <authorList>
            <person name="Kirkness E."/>
            <person name="Hannick L."/>
            <person name="Hass B."/>
            <person name="Bruggner R."/>
            <person name="Lawson D."/>
            <person name="Bidwell S."/>
            <person name="Joardar V."/>
            <person name="Caler E."/>
            <person name="Walenz B."/>
            <person name="Inman J."/>
            <person name="Schobel S."/>
            <person name="Galinsky K."/>
            <person name="Amedeo P."/>
            <person name="Strausberg R."/>
        </authorList>
    </citation>
    <scope>NUCLEOTIDE SEQUENCE</scope>
    <source>
        <strain evidence="7">USDA</strain>
    </source>
</reference>
<evidence type="ECO:0000313" key="9">
    <source>
        <dbReference type="Proteomes" id="UP000009046"/>
    </source>
</evidence>
<keyword evidence="2" id="KW-0963">Cytoplasm</keyword>
<proteinExistence type="inferred from homology"/>
<feature type="compositionally biased region" description="Polar residues" evidence="6">
    <location>
        <begin position="48"/>
        <end position="58"/>
    </location>
</feature>
<organism>
    <name type="scientific">Pediculus humanus subsp. corporis</name>
    <name type="common">Body louse</name>
    <dbReference type="NCBI Taxonomy" id="121224"/>
    <lineage>
        <taxon>Eukaryota</taxon>
        <taxon>Metazoa</taxon>
        <taxon>Ecdysozoa</taxon>
        <taxon>Arthropoda</taxon>
        <taxon>Hexapoda</taxon>
        <taxon>Insecta</taxon>
        <taxon>Pterygota</taxon>
        <taxon>Neoptera</taxon>
        <taxon>Paraneoptera</taxon>
        <taxon>Psocodea</taxon>
        <taxon>Troctomorpha</taxon>
        <taxon>Phthiraptera</taxon>
        <taxon>Anoplura</taxon>
        <taxon>Pediculidae</taxon>
        <taxon>Pediculus</taxon>
    </lineage>
</organism>
<reference evidence="8" key="3">
    <citation type="submission" date="2021-02" db="UniProtKB">
        <authorList>
            <consortium name="EnsemblMetazoa"/>
        </authorList>
    </citation>
    <scope>IDENTIFICATION</scope>
    <source>
        <strain evidence="8">USDA</strain>
    </source>
</reference>
<dbReference type="EMBL" id="AAZO01005576">
    <property type="status" value="NOT_ANNOTATED_CDS"/>
    <property type="molecule type" value="Genomic_DNA"/>
</dbReference>
<dbReference type="GO" id="GO:0015630">
    <property type="term" value="C:microtubule cytoskeleton"/>
    <property type="evidence" value="ECO:0007669"/>
    <property type="project" value="UniProtKB-UniRule"/>
</dbReference>
<feature type="coiled-coil region" evidence="5">
    <location>
        <begin position="207"/>
        <end position="241"/>
    </location>
</feature>
<dbReference type="FunCoup" id="E0VV48">
    <property type="interactions" value="2"/>
</dbReference>
<dbReference type="GO" id="GO:0060271">
    <property type="term" value="P:cilium assembly"/>
    <property type="evidence" value="ECO:0007669"/>
    <property type="project" value="UniProtKB-UniRule"/>
</dbReference>
<dbReference type="GO" id="GO:0005930">
    <property type="term" value="C:axoneme"/>
    <property type="evidence" value="ECO:0007669"/>
    <property type="project" value="UniProtKB-SubCell"/>
</dbReference>